<dbReference type="UniPathway" id="UPA00115">
    <property type="reaction ID" value="UER00409"/>
</dbReference>
<dbReference type="InterPro" id="IPR039104">
    <property type="entry name" value="6PGL"/>
</dbReference>
<accession>A0A173LVT3</accession>
<dbReference type="KEGG" id="amin:AUMI_14110"/>
<evidence type="ECO:0000256" key="3">
    <source>
        <dbReference type="ARBA" id="ARBA00004961"/>
    </source>
</evidence>
<evidence type="ECO:0000256" key="1">
    <source>
        <dbReference type="ARBA" id="ARBA00000832"/>
    </source>
</evidence>
<reference evidence="9 10" key="1">
    <citation type="journal article" date="2016" name="Genome Announc.">
        <title>Complete Genome Sequence of Aurantimicrobium minutum Type Strain KNCT, a Planktonic Ultramicrobacterium Isolated from River Water.</title>
        <authorList>
            <person name="Nakai R."/>
            <person name="Fujisawa T."/>
            <person name="Nakamura Y."/>
            <person name="Nishide H."/>
            <person name="Uchiyama I."/>
            <person name="Baba T."/>
            <person name="Toyoda A."/>
            <person name="Fujiyama A."/>
            <person name="Naganuma T."/>
            <person name="Niki H."/>
        </authorList>
    </citation>
    <scope>NUCLEOTIDE SEQUENCE [LARGE SCALE GENOMIC DNA]</scope>
    <source>
        <strain evidence="9 10">KNC</strain>
    </source>
</reference>
<dbReference type="GO" id="GO:0005975">
    <property type="term" value="P:carbohydrate metabolic process"/>
    <property type="evidence" value="ECO:0007669"/>
    <property type="project" value="UniProtKB-UniRule"/>
</dbReference>
<keyword evidence="7" id="KW-0378">Hydrolase</keyword>
<dbReference type="GeneID" id="80451595"/>
<evidence type="ECO:0000313" key="9">
    <source>
        <dbReference type="EMBL" id="BAU98953.1"/>
    </source>
</evidence>
<evidence type="ECO:0000259" key="8">
    <source>
        <dbReference type="Pfam" id="PF01182"/>
    </source>
</evidence>
<evidence type="ECO:0000313" key="10">
    <source>
        <dbReference type="Proteomes" id="UP000243847"/>
    </source>
</evidence>
<proteinExistence type="inferred from homology"/>
<evidence type="ECO:0000256" key="7">
    <source>
        <dbReference type="RuleBase" id="RU365095"/>
    </source>
</evidence>
<dbReference type="GO" id="GO:0006098">
    <property type="term" value="P:pentose-phosphate shunt"/>
    <property type="evidence" value="ECO:0007669"/>
    <property type="project" value="UniProtKB-UniPathway"/>
</dbReference>
<organism evidence="9 10">
    <name type="scientific">Aurantimicrobium minutum</name>
    <dbReference type="NCBI Taxonomy" id="708131"/>
    <lineage>
        <taxon>Bacteria</taxon>
        <taxon>Bacillati</taxon>
        <taxon>Actinomycetota</taxon>
        <taxon>Actinomycetes</taxon>
        <taxon>Micrococcales</taxon>
        <taxon>Microbacteriaceae</taxon>
        <taxon>Aurantimicrobium</taxon>
    </lineage>
</organism>
<dbReference type="InterPro" id="IPR037171">
    <property type="entry name" value="NagB/RpiA_transferase-like"/>
</dbReference>
<dbReference type="NCBIfam" id="TIGR01198">
    <property type="entry name" value="pgl"/>
    <property type="match status" value="1"/>
</dbReference>
<gene>
    <name evidence="7" type="primary">pgl</name>
    <name evidence="9" type="ORF">AUMI_14110</name>
</gene>
<dbReference type="InterPro" id="IPR005900">
    <property type="entry name" value="6-phosphogluconolactonase_DevB"/>
</dbReference>
<feature type="domain" description="Glucosamine/galactosamine-6-phosphate isomerase" evidence="8">
    <location>
        <begin position="12"/>
        <end position="230"/>
    </location>
</feature>
<dbReference type="Proteomes" id="UP000243847">
    <property type="component" value="Chromosome sequence1"/>
</dbReference>
<dbReference type="PANTHER" id="PTHR11054:SF0">
    <property type="entry name" value="6-PHOSPHOGLUCONOLACTONASE"/>
    <property type="match status" value="1"/>
</dbReference>
<dbReference type="EC" id="3.1.1.31" evidence="5 7"/>
<comment type="catalytic activity">
    <reaction evidence="1 7">
        <text>6-phospho-D-glucono-1,5-lactone + H2O = 6-phospho-D-gluconate + H(+)</text>
        <dbReference type="Rhea" id="RHEA:12556"/>
        <dbReference type="ChEBI" id="CHEBI:15377"/>
        <dbReference type="ChEBI" id="CHEBI:15378"/>
        <dbReference type="ChEBI" id="CHEBI:57955"/>
        <dbReference type="ChEBI" id="CHEBI:58759"/>
        <dbReference type="EC" id="3.1.1.31"/>
    </reaction>
</comment>
<dbReference type="CDD" id="cd01400">
    <property type="entry name" value="6PGL"/>
    <property type="match status" value="1"/>
</dbReference>
<dbReference type="EMBL" id="AP017457">
    <property type="protein sequence ID" value="BAU98953.1"/>
    <property type="molecule type" value="Genomic_DNA"/>
</dbReference>
<sequence length="246" mass="26950">MSEETTLEAYADKQELIDNIDEIFEETVKDLLQQQENVHVVLTGGTVGIALLENIDPTHKLDWKRIHLWWGDERFVPAGHPDRNEGQATAALIHRLPIPAENVHRMPASDAGLTLDEAVDAYDDELAQFWPELPEFDITFLGVGPDAHIASLFPGLEGIEVDDRAVIAVRNSPKPPAERISLTLPALNNSKNVWVVASGADKADAIYAAFTSESASEAPVSAVEGTEETVFFTDEAAASRLIDEEE</sequence>
<evidence type="ECO:0000256" key="4">
    <source>
        <dbReference type="ARBA" id="ARBA00010662"/>
    </source>
</evidence>
<dbReference type="PANTHER" id="PTHR11054">
    <property type="entry name" value="6-PHOSPHOGLUCONOLACTONASE"/>
    <property type="match status" value="1"/>
</dbReference>
<dbReference type="Gene3D" id="3.40.50.1360">
    <property type="match status" value="1"/>
</dbReference>
<evidence type="ECO:0000256" key="5">
    <source>
        <dbReference type="ARBA" id="ARBA00013198"/>
    </source>
</evidence>
<dbReference type="InterPro" id="IPR006148">
    <property type="entry name" value="Glc/Gal-6P_isomerase"/>
</dbReference>
<dbReference type="SUPFAM" id="SSF100950">
    <property type="entry name" value="NagB/RpiA/CoA transferase-like"/>
    <property type="match status" value="1"/>
</dbReference>
<name>A0A173LVT3_9MICO</name>
<evidence type="ECO:0000256" key="6">
    <source>
        <dbReference type="ARBA" id="ARBA00020337"/>
    </source>
</evidence>
<dbReference type="RefSeq" id="WP_096380789.1">
    <property type="nucleotide sequence ID" value="NZ_AP017457.1"/>
</dbReference>
<comment type="similarity">
    <text evidence="4 7">Belongs to the glucosamine/galactosamine-6-phosphate isomerase family. 6-phosphogluconolactonase subfamily.</text>
</comment>
<dbReference type="OrthoDB" id="9810967at2"/>
<comment type="pathway">
    <text evidence="3 7">Carbohydrate degradation; pentose phosphate pathway; D-ribulose 5-phosphate from D-glucose 6-phosphate (oxidative stage): step 2/3.</text>
</comment>
<dbReference type="GO" id="GO:0017057">
    <property type="term" value="F:6-phosphogluconolactonase activity"/>
    <property type="evidence" value="ECO:0007669"/>
    <property type="project" value="UniProtKB-UniRule"/>
</dbReference>
<dbReference type="Pfam" id="PF01182">
    <property type="entry name" value="Glucosamine_iso"/>
    <property type="match status" value="1"/>
</dbReference>
<dbReference type="AlphaFoldDB" id="A0A173LVT3"/>
<comment type="function">
    <text evidence="2 7">Hydrolysis of 6-phosphogluconolactone to 6-phosphogluconate.</text>
</comment>
<evidence type="ECO:0000256" key="2">
    <source>
        <dbReference type="ARBA" id="ARBA00002681"/>
    </source>
</evidence>
<protein>
    <recommendedName>
        <fullName evidence="6 7">6-phosphogluconolactonase</fullName>
        <shortName evidence="7">6PGL</shortName>
        <ecNumber evidence="5 7">3.1.1.31</ecNumber>
    </recommendedName>
</protein>